<dbReference type="SUPFAM" id="SSF48371">
    <property type="entry name" value="ARM repeat"/>
    <property type="match status" value="1"/>
</dbReference>
<protein>
    <recommendedName>
        <fullName evidence="6">PUM-HD domain-containing protein</fullName>
    </recommendedName>
</protein>
<evidence type="ECO:0000313" key="8">
    <source>
        <dbReference type="Proteomes" id="UP001188597"/>
    </source>
</evidence>
<evidence type="ECO:0000313" key="7">
    <source>
        <dbReference type="EMBL" id="KAK3000044.1"/>
    </source>
</evidence>
<dbReference type="InterPro" id="IPR011989">
    <property type="entry name" value="ARM-like"/>
</dbReference>
<evidence type="ECO:0000256" key="5">
    <source>
        <dbReference type="SAM" id="MobiDB-lite"/>
    </source>
</evidence>
<dbReference type="GO" id="GO:0003729">
    <property type="term" value="F:mRNA binding"/>
    <property type="evidence" value="ECO:0007669"/>
    <property type="project" value="TreeGrafter"/>
</dbReference>
<feature type="region of interest" description="Disordered" evidence="5">
    <location>
        <begin position="74"/>
        <end position="98"/>
    </location>
</feature>
<keyword evidence="2" id="KW-0810">Translation regulation</keyword>
<feature type="compositionally biased region" description="Polar residues" evidence="5">
    <location>
        <begin position="74"/>
        <end position="83"/>
    </location>
</feature>
<dbReference type="EMBL" id="JAVXUP010003104">
    <property type="protein sequence ID" value="KAK3000044.1"/>
    <property type="molecule type" value="Genomic_DNA"/>
</dbReference>
<feature type="repeat" description="Pumilio" evidence="4">
    <location>
        <begin position="177"/>
        <end position="214"/>
    </location>
</feature>
<evidence type="ECO:0000256" key="2">
    <source>
        <dbReference type="ARBA" id="ARBA00022845"/>
    </source>
</evidence>
<dbReference type="PROSITE" id="PS50302">
    <property type="entry name" value="PUM"/>
    <property type="match status" value="3"/>
</dbReference>
<keyword evidence="8" id="KW-1185">Reference proteome</keyword>
<reference evidence="7" key="1">
    <citation type="submission" date="2022-12" db="EMBL/GenBank/DDBJ databases">
        <title>Draft genome assemblies for two species of Escallonia (Escalloniales).</title>
        <authorList>
            <person name="Chanderbali A."/>
            <person name="Dervinis C."/>
            <person name="Anghel I."/>
            <person name="Soltis D."/>
            <person name="Soltis P."/>
            <person name="Zapata F."/>
        </authorList>
    </citation>
    <scope>NUCLEOTIDE SEQUENCE</scope>
    <source>
        <strain evidence="7">UCBG64.0493</strain>
        <tissue evidence="7">Leaf</tissue>
    </source>
</reference>
<dbReference type="AlphaFoldDB" id="A0AA89ADV6"/>
<keyword evidence="1" id="KW-0677">Repeat</keyword>
<sequence length="348" mass="38664">MTCPIGMGLRVLSILIKLDHFSANGFLGNARVFDDPAASVYDLGMADINDGSGPNSIYQDMYVNHELNAATSGNNGPCSGTGNSLSNSVASPSSYDDQSSKQLLNKLDVDMLATDQYGSQILRSLSQSNGTMRKEITERVPNYPHLMEDQHGSHLFQRHLEGSTKNELELIVNQIASLNQDKLLSLAVDNQGSNSFQRLIKHLKKSPRVASMLTSSLSTIFSELVIHRTGRHVIKQCLNLLGMSQTRNCVVQHVLKLQNQELTDKICNKLRGHYTDLSSKKGGSHVVEKCITYSQKGMKYAVEEFLENGRTLSQLARDQYGNYVIQRALKATKVEDREQYRRLATALL</sequence>
<evidence type="ECO:0000256" key="1">
    <source>
        <dbReference type="ARBA" id="ARBA00022737"/>
    </source>
</evidence>
<feature type="compositionally biased region" description="Low complexity" evidence="5">
    <location>
        <begin position="84"/>
        <end position="94"/>
    </location>
</feature>
<keyword evidence="3" id="KW-0694">RNA-binding</keyword>
<dbReference type="InterPro" id="IPR016024">
    <property type="entry name" value="ARM-type_fold"/>
</dbReference>
<comment type="caution">
    <text evidence="7">The sequence shown here is derived from an EMBL/GenBank/DDBJ whole genome shotgun (WGS) entry which is preliminary data.</text>
</comment>
<dbReference type="Pfam" id="PF22493">
    <property type="entry name" value="PUF_NOP9"/>
    <property type="match status" value="1"/>
</dbReference>
<feature type="domain" description="PUM-HD" evidence="6">
    <location>
        <begin position="117"/>
        <end position="348"/>
    </location>
</feature>
<dbReference type="PANTHER" id="PTHR12537">
    <property type="entry name" value="RNA BINDING PROTEIN PUMILIO-RELATED"/>
    <property type="match status" value="1"/>
</dbReference>
<dbReference type="Proteomes" id="UP001188597">
    <property type="component" value="Unassembled WGS sequence"/>
</dbReference>
<feature type="repeat" description="Pumilio" evidence="4">
    <location>
        <begin position="304"/>
        <end position="345"/>
    </location>
</feature>
<accession>A0AA89ADV6</accession>
<dbReference type="Pfam" id="PF00806">
    <property type="entry name" value="PUF"/>
    <property type="match status" value="4"/>
</dbReference>
<organism evidence="7 8">
    <name type="scientific">Escallonia herrerae</name>
    <dbReference type="NCBI Taxonomy" id="1293975"/>
    <lineage>
        <taxon>Eukaryota</taxon>
        <taxon>Viridiplantae</taxon>
        <taxon>Streptophyta</taxon>
        <taxon>Embryophyta</taxon>
        <taxon>Tracheophyta</taxon>
        <taxon>Spermatophyta</taxon>
        <taxon>Magnoliopsida</taxon>
        <taxon>eudicotyledons</taxon>
        <taxon>Gunneridae</taxon>
        <taxon>Pentapetalae</taxon>
        <taxon>asterids</taxon>
        <taxon>campanulids</taxon>
        <taxon>Escalloniales</taxon>
        <taxon>Escalloniaceae</taxon>
        <taxon>Escallonia</taxon>
    </lineage>
</organism>
<evidence type="ECO:0000256" key="3">
    <source>
        <dbReference type="ARBA" id="ARBA00022884"/>
    </source>
</evidence>
<dbReference type="GO" id="GO:0005737">
    <property type="term" value="C:cytoplasm"/>
    <property type="evidence" value="ECO:0007669"/>
    <property type="project" value="TreeGrafter"/>
</dbReference>
<dbReference type="InterPro" id="IPR033133">
    <property type="entry name" value="PUM-HD"/>
</dbReference>
<evidence type="ECO:0000256" key="4">
    <source>
        <dbReference type="PROSITE-ProRule" id="PRU00317"/>
    </source>
</evidence>
<dbReference type="InterPro" id="IPR001313">
    <property type="entry name" value="Pumilio_RNA-bd_rpt"/>
</dbReference>
<dbReference type="Gene3D" id="1.25.10.10">
    <property type="entry name" value="Leucine-rich Repeat Variant"/>
    <property type="match status" value="2"/>
</dbReference>
<dbReference type="GO" id="GO:0006417">
    <property type="term" value="P:regulation of translation"/>
    <property type="evidence" value="ECO:0007669"/>
    <property type="project" value="UniProtKB-KW"/>
</dbReference>
<dbReference type="PANTHER" id="PTHR12537:SF137">
    <property type="entry name" value="PUMILIO HOMOLOG 16-RELATED"/>
    <property type="match status" value="1"/>
</dbReference>
<name>A0AA89ADV6_9ASTE</name>
<dbReference type="PROSITE" id="PS50303">
    <property type="entry name" value="PUM_HD"/>
    <property type="match status" value="1"/>
</dbReference>
<gene>
    <name evidence="7" type="ORF">RJ639_022641</name>
</gene>
<feature type="repeat" description="Pumilio" evidence="4">
    <location>
        <begin position="135"/>
        <end position="173"/>
    </location>
</feature>
<evidence type="ECO:0000259" key="6">
    <source>
        <dbReference type="PROSITE" id="PS50303"/>
    </source>
</evidence>
<proteinExistence type="predicted"/>
<dbReference type="SMART" id="SM00025">
    <property type="entry name" value="Pumilio"/>
    <property type="match status" value="5"/>
</dbReference>